<accession>A0ABR9WA66</accession>
<evidence type="ECO:0000313" key="3">
    <source>
        <dbReference type="EMBL" id="MBE9462288.1"/>
    </source>
</evidence>
<sequence length="555" mass="62884">MKIISHLKKILLVFCLFLCSNLVSAQQYVFFLHNKFIEENDLDAKHPDYGIAEYDQILDYYTKQNFVVISEKRPGKTDVKLYAQKVVNQIDSLLSKGIKPSKITVIGTSKGGYIAQFVSSLAKNKDLNYVFIGGCGEEDIVKIPDINFSGNILSIYEKSDTIGQSCTNMKLKSVNTISRYKEIELNTGLKHGFLFKALPEWLEPSSKWAKQEYGTVPARKNSPVKKSAQSTSLNLAYRIDSLLRAPTKKPFNGIVLISKNGFTRYSKVQGFSDIGKKKPLKFDDQFVIGSISKQFTAVLLLKEYERGRVQLNVPIRNYLPELTQSWVDSVTVDQLLTHMHGISVLDKPLDFKPGTKYAYSQIGYELLARIIEKTSGKSFASLSAALFKKCKMYNTFHPDVKQYQNLVNGYTEQENGKLAVENTTFQNYVAAGSFISTAHDLLLWNKCLHEGKILSLKTYRLMIAKKPEAKRNHPIFGNVEYGYGITHDTKDGILQLGQTGFAPGFISMDFYFPDTKTSVIAFDNVVWDDNDLQKAFLYHTKILEIVRENILNKKK</sequence>
<protein>
    <submittedName>
        <fullName evidence="3">Beta-lactamase family protein</fullName>
    </submittedName>
</protein>
<evidence type="ECO:0000259" key="2">
    <source>
        <dbReference type="Pfam" id="PF00144"/>
    </source>
</evidence>
<dbReference type="RefSeq" id="WP_194120506.1">
    <property type="nucleotide sequence ID" value="NZ_JACYGY010000001.1"/>
</dbReference>
<dbReference type="Proteomes" id="UP000634134">
    <property type="component" value="Unassembled WGS sequence"/>
</dbReference>
<reference evidence="4" key="1">
    <citation type="submission" date="2023-07" db="EMBL/GenBank/DDBJ databases">
        <title>Dyadobacter sp. nov 'subterranea' isolated from contaminted grondwater.</title>
        <authorList>
            <person name="Szabo I."/>
            <person name="Al-Omari J."/>
            <person name="Szerdahelyi S.G."/>
            <person name="Rado J."/>
        </authorList>
    </citation>
    <scope>NUCLEOTIDE SEQUENCE [LARGE SCALE GENOMIC DNA]</scope>
    <source>
        <strain evidence="4">UP-52</strain>
    </source>
</reference>
<keyword evidence="4" id="KW-1185">Reference proteome</keyword>
<feature type="signal peptide" evidence="1">
    <location>
        <begin position="1"/>
        <end position="25"/>
    </location>
</feature>
<dbReference type="InterPro" id="IPR012338">
    <property type="entry name" value="Beta-lactam/transpept-like"/>
</dbReference>
<comment type="caution">
    <text evidence="3">The sequence shown here is derived from an EMBL/GenBank/DDBJ whole genome shotgun (WGS) entry which is preliminary data.</text>
</comment>
<feature type="domain" description="Beta-lactamase-related" evidence="2">
    <location>
        <begin position="255"/>
        <end position="522"/>
    </location>
</feature>
<name>A0ABR9WA66_9BACT</name>
<dbReference type="InterPro" id="IPR050491">
    <property type="entry name" value="AmpC-like"/>
</dbReference>
<feature type="chain" id="PRO_5046698083" evidence="1">
    <location>
        <begin position="26"/>
        <end position="555"/>
    </location>
</feature>
<evidence type="ECO:0000313" key="4">
    <source>
        <dbReference type="Proteomes" id="UP000634134"/>
    </source>
</evidence>
<proteinExistence type="predicted"/>
<dbReference type="Gene3D" id="3.40.710.10">
    <property type="entry name" value="DD-peptidase/beta-lactamase superfamily"/>
    <property type="match status" value="1"/>
</dbReference>
<keyword evidence="1" id="KW-0732">Signal</keyword>
<organism evidence="3 4">
    <name type="scientific">Dyadobacter subterraneus</name>
    <dbReference type="NCBI Taxonomy" id="2773304"/>
    <lineage>
        <taxon>Bacteria</taxon>
        <taxon>Pseudomonadati</taxon>
        <taxon>Bacteroidota</taxon>
        <taxon>Cytophagia</taxon>
        <taxon>Cytophagales</taxon>
        <taxon>Spirosomataceae</taxon>
        <taxon>Dyadobacter</taxon>
    </lineage>
</organism>
<dbReference type="SUPFAM" id="SSF53474">
    <property type="entry name" value="alpha/beta-Hydrolases"/>
    <property type="match status" value="1"/>
</dbReference>
<evidence type="ECO:0000256" key="1">
    <source>
        <dbReference type="SAM" id="SignalP"/>
    </source>
</evidence>
<dbReference type="InterPro" id="IPR001466">
    <property type="entry name" value="Beta-lactam-related"/>
</dbReference>
<dbReference type="InterPro" id="IPR029058">
    <property type="entry name" value="AB_hydrolase_fold"/>
</dbReference>
<dbReference type="PANTHER" id="PTHR46825:SF9">
    <property type="entry name" value="BETA-LACTAMASE-RELATED DOMAIN-CONTAINING PROTEIN"/>
    <property type="match status" value="1"/>
</dbReference>
<dbReference type="SUPFAM" id="SSF56601">
    <property type="entry name" value="beta-lactamase/transpeptidase-like"/>
    <property type="match status" value="1"/>
</dbReference>
<gene>
    <name evidence="3" type="ORF">IEE83_10375</name>
</gene>
<dbReference type="Pfam" id="PF00144">
    <property type="entry name" value="Beta-lactamase"/>
    <property type="match status" value="1"/>
</dbReference>
<dbReference type="PANTHER" id="PTHR46825">
    <property type="entry name" value="D-ALANYL-D-ALANINE-CARBOXYPEPTIDASE/ENDOPEPTIDASE AMPH"/>
    <property type="match status" value="1"/>
</dbReference>
<dbReference type="EMBL" id="JACYGY010000001">
    <property type="protein sequence ID" value="MBE9462288.1"/>
    <property type="molecule type" value="Genomic_DNA"/>
</dbReference>